<dbReference type="Proteomes" id="UP000518887">
    <property type="component" value="Unassembled WGS sequence"/>
</dbReference>
<name>A0A7W8GA93_9SPIR</name>
<dbReference type="AlphaFoldDB" id="A0A7W8GA93"/>
<dbReference type="EMBL" id="JACHFQ010000006">
    <property type="protein sequence ID" value="MBB5226566.1"/>
    <property type="molecule type" value="Genomic_DNA"/>
</dbReference>
<proteinExistence type="predicted"/>
<accession>A0A7W8GA93</accession>
<comment type="caution">
    <text evidence="1">The sequence shown here is derived from an EMBL/GenBank/DDBJ whole genome shotgun (WGS) entry which is preliminary data.</text>
</comment>
<evidence type="ECO:0000313" key="2">
    <source>
        <dbReference type="Proteomes" id="UP000518887"/>
    </source>
</evidence>
<protein>
    <submittedName>
        <fullName evidence="1">Uncharacterized protein</fullName>
    </submittedName>
</protein>
<gene>
    <name evidence="1" type="ORF">HNP76_001947</name>
</gene>
<evidence type="ECO:0000313" key="1">
    <source>
        <dbReference type="EMBL" id="MBB5226566.1"/>
    </source>
</evidence>
<keyword evidence="2" id="KW-1185">Reference proteome</keyword>
<reference evidence="1 2" key="1">
    <citation type="submission" date="2020-08" db="EMBL/GenBank/DDBJ databases">
        <title>Genomic Encyclopedia of Type Strains, Phase IV (KMG-IV): sequencing the most valuable type-strain genomes for metagenomic binning, comparative biology and taxonomic classification.</title>
        <authorList>
            <person name="Goeker M."/>
        </authorList>
    </citation>
    <scope>NUCLEOTIDE SEQUENCE [LARGE SCALE GENOMIC DNA]</scope>
    <source>
        <strain evidence="1 2">DSM 103462</strain>
    </source>
</reference>
<sequence length="80" mass="9599">MITLGILLYIIGCLISSYEDDVYETQRREEKRHKELMRTLSETRNSATPASRRIKRVRRRFVKDKDGKILGEEIIEEWEE</sequence>
<organism evidence="1 2">
    <name type="scientific">Treponema ruminis</name>
    <dbReference type="NCBI Taxonomy" id="744515"/>
    <lineage>
        <taxon>Bacteria</taxon>
        <taxon>Pseudomonadati</taxon>
        <taxon>Spirochaetota</taxon>
        <taxon>Spirochaetia</taxon>
        <taxon>Spirochaetales</taxon>
        <taxon>Treponemataceae</taxon>
        <taxon>Treponema</taxon>
    </lineage>
</organism>
<dbReference type="RefSeq" id="WP_184659960.1">
    <property type="nucleotide sequence ID" value="NZ_CP031518.1"/>
</dbReference>